<comment type="caution">
    <text evidence="1">The sequence shown here is derived from an EMBL/GenBank/DDBJ whole genome shotgun (WGS) entry which is preliminary data.</text>
</comment>
<name>A0A930L686_9MICC</name>
<evidence type="ECO:0000313" key="1">
    <source>
        <dbReference type="EMBL" id="MBF1659709.1"/>
    </source>
</evidence>
<dbReference type="AlphaFoldDB" id="A0A930L686"/>
<proteinExistence type="predicted"/>
<accession>A0A930L686</accession>
<sequence length="88" mass="9961">MAYNNSCTPSQRRYIEVLAKDLTDDQLNTAIRKTGTSSTRVYGSLHTRNQRLQHLTKDYASALISLLKDEEYVNSLIATDGHEEEGEN</sequence>
<evidence type="ECO:0000313" key="2">
    <source>
        <dbReference type="Proteomes" id="UP000713964"/>
    </source>
</evidence>
<dbReference type="Proteomes" id="UP000713964">
    <property type="component" value="Unassembled WGS sequence"/>
</dbReference>
<dbReference type="EMBL" id="JABZXL010000024">
    <property type="protein sequence ID" value="MBF1659709.1"/>
    <property type="molecule type" value="Genomic_DNA"/>
</dbReference>
<protein>
    <submittedName>
        <fullName evidence="1">Uncharacterized protein</fullName>
    </submittedName>
</protein>
<gene>
    <name evidence="1" type="ORF">HXO58_07735</name>
</gene>
<reference evidence="1" key="1">
    <citation type="submission" date="2020-04" db="EMBL/GenBank/DDBJ databases">
        <title>Deep metagenomics examines the oral microbiome during advanced dental caries in children, revealing novel taxa and co-occurrences with host molecules.</title>
        <authorList>
            <person name="Baker J.L."/>
            <person name="Morton J.T."/>
            <person name="Dinis M."/>
            <person name="Alvarez R."/>
            <person name="Tran N.C."/>
            <person name="Knight R."/>
            <person name="Edlund A."/>
        </authorList>
    </citation>
    <scope>NUCLEOTIDE SEQUENCE</scope>
    <source>
        <strain evidence="1">JCVI_29_bin.11</strain>
    </source>
</reference>
<organism evidence="1 2">
    <name type="scientific">Rothia mucilaginosa</name>
    <dbReference type="NCBI Taxonomy" id="43675"/>
    <lineage>
        <taxon>Bacteria</taxon>
        <taxon>Bacillati</taxon>
        <taxon>Actinomycetota</taxon>
        <taxon>Actinomycetes</taxon>
        <taxon>Micrococcales</taxon>
        <taxon>Micrococcaceae</taxon>
        <taxon>Rothia</taxon>
    </lineage>
</organism>